<evidence type="ECO:0000256" key="8">
    <source>
        <dbReference type="ARBA" id="ARBA00023136"/>
    </source>
</evidence>
<evidence type="ECO:0000256" key="7">
    <source>
        <dbReference type="ARBA" id="ARBA00022927"/>
    </source>
</evidence>
<sequence length="1086" mass="122959">MVKRKSPEEHRKGDKGDKEDNFDKELDSLFTSSAGPSTVKSRKVDHKAQVKKVKDAVSSLNKSKPSTGRGDGGGGSNSNSDGDSDGDNKKDNDGHHSDNNINNQEDIDDETLAEFAKEMGRDDDDLKADDNEWEDDNEDNDDIHDKKKDTKKKQAPRVYKIEDETPEQKNNRTIFVGNVPAEAAKNKSLSKRLVQHLMQVSELPPTAKHDSTRFRSVAFSVPTSASAKSEADNNRYQTPKQKRKVAFIKHDLHPDAASVNAYVVFGFRRPNDVTLLNNKDKDVPPSQVAQKVVERGNGTTFEGRVLRVDRVLNLDKKGTSWHIDKDMAKRTLYVGRLDFAQKETELGEFIEKLLKEEKGEYVGADKDDKAKSWVRGVRIVRDPDTQLGKGFGYVHLADNDCVQELLLLPDERRRLNKRTLRFAKSKASGKQKPQEDLKRDDKKEAKESRKASDISAKAGKIVRGDPALGEKLSEMTKETRKTIKAADGVRQARRTAKKQQALSKKQGDQKMTLNKPRRKVSEKKPGKKNKRTPSDKALSKLILQDERRMESASAKSVTQVEHVAGTPESPHESASNPWSPWNAYSAPMQTPSSYLDNLVPDDYFSDEYEQFWIDLTANGDLSIAHLQQLLFRTELPARSTEKILGLTVRGRVVQKSEFQFALALAAYAQQGQELLIDVVTMSKPPIPFPHLANESPQLHEDGWAVSAQEMSDTVSVRLEGEKEGFFFTHHNYTIDKSDNGSVSRRFSDFVWLHDCLMTRYPFRLVPNLPPKRLTLGGHSLSTDANFLETRRRGLQRFMNFTINHPILQKDGLVLTFLETPSLESWRKSTKVSLEEESQVLSRVKAMSIPTDLDERIDKLRVRLPALIEHWAELCGQLERIIKRNETDARDYVTLSNTLGTVIDSDSQAWGRGESEQLQRTRGGLEEYAAVAYDRTLDMSLQALEAARYVRDLYMAYLALLARYDRLTPHSVDKLKRNMERSQRKVHTLAMALDSVNDLKQRRSFEDEIHSQNTIIDSAQSQIQHALTKRQFARFCIWSELIQLQATETPLINNVVSTLTETHVLRFSDSTAAWRALKEKLSVCGSV</sequence>
<feature type="compositionally biased region" description="Basic and acidic residues" evidence="10">
    <location>
        <begin position="1"/>
        <end position="27"/>
    </location>
</feature>
<dbReference type="InterPro" id="IPR028662">
    <property type="entry name" value="SNX8/Mvp1"/>
</dbReference>
<evidence type="ECO:0000256" key="2">
    <source>
        <dbReference type="ARBA" id="ARBA00004496"/>
    </source>
</evidence>
<evidence type="ECO:0000313" key="13">
    <source>
        <dbReference type="EMBL" id="TIB41953.1"/>
    </source>
</evidence>
<dbReference type="GO" id="GO:0005829">
    <property type="term" value="C:cytosol"/>
    <property type="evidence" value="ECO:0007669"/>
    <property type="project" value="GOC"/>
</dbReference>
<feature type="region of interest" description="Disordered" evidence="10">
    <location>
        <begin position="1"/>
        <end position="166"/>
    </location>
</feature>
<evidence type="ECO:0000256" key="3">
    <source>
        <dbReference type="ARBA" id="ARBA00010883"/>
    </source>
</evidence>
<feature type="compositionally biased region" description="Acidic residues" evidence="10">
    <location>
        <begin position="121"/>
        <end position="142"/>
    </location>
</feature>
<feature type="compositionally biased region" description="Basic and acidic residues" evidence="10">
    <location>
        <begin position="432"/>
        <end position="452"/>
    </location>
</feature>
<feature type="compositionally biased region" description="Basic residues" evidence="10">
    <location>
        <begin position="515"/>
        <end position="531"/>
    </location>
</feature>
<dbReference type="PROSITE" id="PS50102">
    <property type="entry name" value="RRM"/>
    <property type="match status" value="1"/>
</dbReference>
<dbReference type="GO" id="GO:0016020">
    <property type="term" value="C:membrane"/>
    <property type="evidence" value="ECO:0007669"/>
    <property type="project" value="UniProtKB-SubCell"/>
</dbReference>
<dbReference type="InterPro" id="IPR035979">
    <property type="entry name" value="RBD_domain_sf"/>
</dbReference>
<dbReference type="InterPro" id="IPR001683">
    <property type="entry name" value="PX_dom"/>
</dbReference>
<dbReference type="InterPro" id="IPR036871">
    <property type="entry name" value="PX_dom_sf"/>
</dbReference>
<feature type="compositionally biased region" description="Basic and acidic residues" evidence="10">
    <location>
        <begin position="86"/>
        <end position="98"/>
    </location>
</feature>
<dbReference type="GO" id="GO:0032266">
    <property type="term" value="F:phosphatidylinositol-3-phosphate binding"/>
    <property type="evidence" value="ECO:0007669"/>
    <property type="project" value="TreeGrafter"/>
</dbReference>
<dbReference type="InterPro" id="IPR012677">
    <property type="entry name" value="Nucleotide-bd_a/b_plait_sf"/>
</dbReference>
<organism evidence="13 14">
    <name type="scientific">Wallemia ichthyophaga</name>
    <dbReference type="NCBI Taxonomy" id="245174"/>
    <lineage>
        <taxon>Eukaryota</taxon>
        <taxon>Fungi</taxon>
        <taxon>Dikarya</taxon>
        <taxon>Basidiomycota</taxon>
        <taxon>Wallemiomycotina</taxon>
        <taxon>Wallemiomycetes</taxon>
        <taxon>Wallemiales</taxon>
        <taxon>Wallemiaceae</taxon>
        <taxon>Wallemia</taxon>
    </lineage>
</organism>
<dbReference type="Proteomes" id="UP000310689">
    <property type="component" value="Unassembled WGS sequence"/>
</dbReference>
<dbReference type="GO" id="GO:0042147">
    <property type="term" value="P:retrograde transport, endosome to Golgi"/>
    <property type="evidence" value="ECO:0007669"/>
    <property type="project" value="InterPro"/>
</dbReference>
<protein>
    <recommendedName>
        <fullName evidence="4">Sorting nexin MVP1</fullName>
    </recommendedName>
</protein>
<dbReference type="Gene3D" id="3.30.1520.10">
    <property type="entry name" value="Phox-like domain"/>
    <property type="match status" value="1"/>
</dbReference>
<dbReference type="AlphaFoldDB" id="A0A4T0JGB2"/>
<evidence type="ECO:0000259" key="12">
    <source>
        <dbReference type="PROSITE" id="PS50195"/>
    </source>
</evidence>
<feature type="compositionally biased region" description="Basic and acidic residues" evidence="10">
    <location>
        <begin position="532"/>
        <end position="550"/>
    </location>
</feature>
<dbReference type="SMART" id="SM00312">
    <property type="entry name" value="PX"/>
    <property type="match status" value="1"/>
</dbReference>
<keyword evidence="9" id="KW-0694">RNA-binding</keyword>
<evidence type="ECO:0000259" key="11">
    <source>
        <dbReference type="PROSITE" id="PS50102"/>
    </source>
</evidence>
<evidence type="ECO:0000256" key="6">
    <source>
        <dbReference type="ARBA" id="ARBA00022490"/>
    </source>
</evidence>
<dbReference type="CDD" id="cd06866">
    <property type="entry name" value="PX_SNX8_Mvp1p_like"/>
    <property type="match status" value="1"/>
</dbReference>
<dbReference type="SUPFAM" id="SSF64268">
    <property type="entry name" value="PX domain"/>
    <property type="match status" value="1"/>
</dbReference>
<evidence type="ECO:0000256" key="9">
    <source>
        <dbReference type="PROSITE-ProRule" id="PRU00176"/>
    </source>
</evidence>
<dbReference type="EMBL" id="SPOI01000013">
    <property type="protein sequence ID" value="TIB41953.1"/>
    <property type="molecule type" value="Genomic_DNA"/>
</dbReference>
<proteinExistence type="inferred from homology"/>
<dbReference type="PROSITE" id="PS50195">
    <property type="entry name" value="PX"/>
    <property type="match status" value="1"/>
</dbReference>
<feature type="compositionally biased region" description="Polar residues" evidence="10">
    <location>
        <begin position="29"/>
        <end position="39"/>
    </location>
</feature>
<evidence type="ECO:0000313" key="14">
    <source>
        <dbReference type="Proteomes" id="UP000310689"/>
    </source>
</evidence>
<comment type="similarity">
    <text evidence="3">Belongs to the sorting nexin family.</text>
</comment>
<keyword evidence="6" id="KW-0963">Cytoplasm</keyword>
<gene>
    <name evidence="13" type="ORF">E3P86_00574</name>
</gene>
<dbReference type="GO" id="GO:0006623">
    <property type="term" value="P:protein targeting to vacuole"/>
    <property type="evidence" value="ECO:0007669"/>
    <property type="project" value="TreeGrafter"/>
</dbReference>
<dbReference type="PANTHER" id="PTHR47554:SF1">
    <property type="entry name" value="SORTING NEXIN MVP1"/>
    <property type="match status" value="1"/>
</dbReference>
<dbReference type="Pfam" id="PF19566">
    <property type="entry name" value="Snx8_BAR_dom"/>
    <property type="match status" value="1"/>
</dbReference>
<comment type="subcellular location">
    <subcellularLocation>
        <location evidence="2">Cytoplasm</location>
    </subcellularLocation>
    <subcellularLocation>
        <location evidence="1">Membrane</location>
        <topology evidence="1">Peripheral membrane protein</topology>
        <orientation evidence="1">Cytoplasmic side</orientation>
    </subcellularLocation>
</comment>
<evidence type="ECO:0000256" key="10">
    <source>
        <dbReference type="SAM" id="MobiDB-lite"/>
    </source>
</evidence>
<dbReference type="InterPro" id="IPR000504">
    <property type="entry name" value="RRM_dom"/>
</dbReference>
<feature type="compositionally biased region" description="Basic residues" evidence="10">
    <location>
        <begin position="419"/>
        <end position="429"/>
    </location>
</feature>
<evidence type="ECO:0000256" key="5">
    <source>
        <dbReference type="ARBA" id="ARBA00022448"/>
    </source>
</evidence>
<feature type="compositionally biased region" description="Basic and acidic residues" evidence="10">
    <location>
        <begin position="471"/>
        <end position="481"/>
    </location>
</feature>
<dbReference type="GO" id="GO:0005768">
    <property type="term" value="C:endosome"/>
    <property type="evidence" value="ECO:0007669"/>
    <property type="project" value="TreeGrafter"/>
</dbReference>
<feature type="compositionally biased region" description="Basic and acidic residues" evidence="10">
    <location>
        <begin position="46"/>
        <end position="55"/>
    </location>
</feature>
<evidence type="ECO:0000256" key="1">
    <source>
        <dbReference type="ARBA" id="ARBA00004287"/>
    </source>
</evidence>
<comment type="caution">
    <text evidence="13">The sequence shown here is derived from an EMBL/GenBank/DDBJ whole genome shotgun (WGS) entry which is preliminary data.</text>
</comment>
<keyword evidence="5" id="KW-0813">Transport</keyword>
<evidence type="ECO:0000256" key="4">
    <source>
        <dbReference type="ARBA" id="ARBA00014268"/>
    </source>
</evidence>
<reference evidence="13 14" key="1">
    <citation type="submission" date="2019-03" db="EMBL/GenBank/DDBJ databases">
        <title>Sequencing 23 genomes of Wallemia ichthyophaga.</title>
        <authorList>
            <person name="Gostincar C."/>
        </authorList>
    </citation>
    <scope>NUCLEOTIDE SEQUENCE [LARGE SCALE GENOMIC DNA]</scope>
    <source>
        <strain evidence="13 14">EXF-6200</strain>
    </source>
</reference>
<feature type="domain" description="PX" evidence="12">
    <location>
        <begin position="708"/>
        <end position="824"/>
    </location>
</feature>
<dbReference type="GO" id="GO:0003723">
    <property type="term" value="F:RNA binding"/>
    <property type="evidence" value="ECO:0007669"/>
    <property type="project" value="UniProtKB-UniRule"/>
</dbReference>
<dbReference type="InterPro" id="IPR035704">
    <property type="entry name" value="SNX8/Mvp1_PX"/>
</dbReference>
<dbReference type="Pfam" id="PF00787">
    <property type="entry name" value="PX"/>
    <property type="match status" value="1"/>
</dbReference>
<feature type="region of interest" description="Disordered" evidence="10">
    <location>
        <begin position="419"/>
        <end position="578"/>
    </location>
</feature>
<keyword evidence="8" id="KW-0472">Membrane</keyword>
<dbReference type="Gene3D" id="3.30.70.330">
    <property type="match status" value="1"/>
</dbReference>
<feature type="domain" description="RRM" evidence="11">
    <location>
        <begin position="330"/>
        <end position="427"/>
    </location>
</feature>
<dbReference type="PANTHER" id="PTHR47554">
    <property type="entry name" value="SORTING NEXIN MVP1"/>
    <property type="match status" value="1"/>
</dbReference>
<keyword evidence="7" id="KW-0653">Protein transport</keyword>
<dbReference type="SUPFAM" id="SSF54928">
    <property type="entry name" value="RNA-binding domain, RBD"/>
    <property type="match status" value="1"/>
</dbReference>
<dbReference type="InterPro" id="IPR045734">
    <property type="entry name" value="Snx8_BAR_dom"/>
</dbReference>
<name>A0A4T0JGB2_WALIC</name>
<accession>A0A4T0JGB2</accession>